<reference evidence="3" key="1">
    <citation type="submission" date="2016-10" db="EMBL/GenBank/DDBJ databases">
        <authorList>
            <person name="Benchimol M."/>
            <person name="Almeida L.G."/>
            <person name="Vasconcelos A.T."/>
            <person name="Perreira-Neves A."/>
            <person name="Rosa I.A."/>
            <person name="Tasca T."/>
            <person name="Bogo M.R."/>
            <person name="de Souza W."/>
        </authorList>
    </citation>
    <scope>NUCLEOTIDE SEQUENCE [LARGE SCALE GENOMIC DNA]</scope>
    <source>
        <strain evidence="3">K</strain>
    </source>
</reference>
<protein>
    <submittedName>
        <fullName evidence="3">Myosin light chain kinase</fullName>
    </submittedName>
</protein>
<dbReference type="PANTHER" id="PTHR24347">
    <property type="entry name" value="SERINE/THREONINE-PROTEIN KINASE"/>
    <property type="match status" value="1"/>
</dbReference>
<dbReference type="RefSeq" id="XP_068349062.1">
    <property type="nucleotide sequence ID" value="XM_068511737.1"/>
</dbReference>
<sequence length="394" mass="44990">MKKYTCQNCLLLNLIHHHIQFLTYIKESVFFNIFFRMKPSRIIGDPVQFIDKEDTKKIRPLSEFKAKYEVIQNIEVGVTSTVDLVKSKENSNNYIAKTISRNFVGPPMSLWGFLQILSKFDHPNMVKIIDIFGDEKVLILINEYANDGNLLDKFKKLNGSEFSEKTASNFIREIVSFIDYLHTNKIAHNNLKPENILFQDGKLKIADFGYSKILKNEALVSSSAGSPEFLPPELLKNGEPSLESDLWNIGVLSFFLLTGRSPFGETDFKRYQGIVTGTIDFGEDFEENKISADAKDFIEKCLTVDIKARITAKGALNHPWISEESAGEKNWNPPVEKIVAFLEKRREAAIDPQARGTIVEKLRQGEKRRKKEASQNENTESEVKNDDENTPQEQ</sequence>
<keyword evidence="3" id="KW-0418">Kinase</keyword>
<organism evidence="3 4">
    <name type="scientific">Tritrichomonas foetus</name>
    <dbReference type="NCBI Taxonomy" id="1144522"/>
    <lineage>
        <taxon>Eukaryota</taxon>
        <taxon>Metamonada</taxon>
        <taxon>Parabasalia</taxon>
        <taxon>Tritrichomonadida</taxon>
        <taxon>Tritrichomonadidae</taxon>
        <taxon>Tritrichomonas</taxon>
    </lineage>
</organism>
<dbReference type="SUPFAM" id="SSF56112">
    <property type="entry name" value="Protein kinase-like (PK-like)"/>
    <property type="match status" value="1"/>
</dbReference>
<feature type="region of interest" description="Disordered" evidence="1">
    <location>
        <begin position="353"/>
        <end position="394"/>
    </location>
</feature>
<feature type="domain" description="Protein kinase" evidence="2">
    <location>
        <begin position="68"/>
        <end position="321"/>
    </location>
</feature>
<dbReference type="Gene3D" id="1.10.510.10">
    <property type="entry name" value="Transferase(Phosphotransferase) domain 1"/>
    <property type="match status" value="1"/>
</dbReference>
<dbReference type="OrthoDB" id="40902at2759"/>
<evidence type="ECO:0000256" key="1">
    <source>
        <dbReference type="SAM" id="MobiDB-lite"/>
    </source>
</evidence>
<dbReference type="PROSITE" id="PS50011">
    <property type="entry name" value="PROTEIN_KINASE_DOM"/>
    <property type="match status" value="1"/>
</dbReference>
<dbReference type="InterPro" id="IPR011009">
    <property type="entry name" value="Kinase-like_dom_sf"/>
</dbReference>
<dbReference type="AlphaFoldDB" id="A0A1J4JEQ7"/>
<dbReference type="Pfam" id="PF00069">
    <property type="entry name" value="Pkinase"/>
    <property type="match status" value="1"/>
</dbReference>
<dbReference type="GO" id="GO:0004672">
    <property type="term" value="F:protein kinase activity"/>
    <property type="evidence" value="ECO:0007669"/>
    <property type="project" value="InterPro"/>
</dbReference>
<evidence type="ECO:0000313" key="3">
    <source>
        <dbReference type="EMBL" id="OHS95925.1"/>
    </source>
</evidence>
<accession>A0A1J4JEQ7</accession>
<keyword evidence="3" id="KW-0808">Transferase</keyword>
<dbReference type="GeneID" id="94846441"/>
<evidence type="ECO:0000259" key="2">
    <source>
        <dbReference type="PROSITE" id="PS50011"/>
    </source>
</evidence>
<dbReference type="Proteomes" id="UP000179807">
    <property type="component" value="Unassembled WGS sequence"/>
</dbReference>
<proteinExistence type="predicted"/>
<dbReference type="Gene3D" id="3.30.200.20">
    <property type="entry name" value="Phosphorylase Kinase, domain 1"/>
    <property type="match status" value="1"/>
</dbReference>
<dbReference type="GO" id="GO:0005524">
    <property type="term" value="F:ATP binding"/>
    <property type="evidence" value="ECO:0007669"/>
    <property type="project" value="InterPro"/>
</dbReference>
<name>A0A1J4JEQ7_9EUKA</name>
<dbReference type="VEuPathDB" id="TrichDB:TRFO_37950"/>
<keyword evidence="4" id="KW-1185">Reference proteome</keyword>
<gene>
    <name evidence="3" type="ORF">TRFO_37950</name>
</gene>
<dbReference type="EMBL" id="MLAK01001212">
    <property type="protein sequence ID" value="OHS95925.1"/>
    <property type="molecule type" value="Genomic_DNA"/>
</dbReference>
<dbReference type="InterPro" id="IPR000719">
    <property type="entry name" value="Prot_kinase_dom"/>
</dbReference>
<evidence type="ECO:0000313" key="4">
    <source>
        <dbReference type="Proteomes" id="UP000179807"/>
    </source>
</evidence>
<comment type="caution">
    <text evidence="3">The sequence shown here is derived from an EMBL/GenBank/DDBJ whole genome shotgun (WGS) entry which is preliminary data.</text>
</comment>